<dbReference type="PROSITE" id="PS51659">
    <property type="entry name" value="GT23"/>
    <property type="match status" value="1"/>
</dbReference>
<dbReference type="SUPFAM" id="SSF50044">
    <property type="entry name" value="SH3-domain"/>
    <property type="match status" value="1"/>
</dbReference>
<protein>
    <submittedName>
        <fullName evidence="8">Uncharacterized protein</fullName>
    </submittedName>
</protein>
<keyword evidence="2 5" id="KW-0328">Glycosyltransferase</keyword>
<evidence type="ECO:0000313" key="9">
    <source>
        <dbReference type="Proteomes" id="UP000580250"/>
    </source>
</evidence>
<dbReference type="Gene3D" id="3.40.50.11350">
    <property type="match status" value="1"/>
</dbReference>
<dbReference type="Proteomes" id="UP000580250">
    <property type="component" value="Unassembled WGS sequence"/>
</dbReference>
<dbReference type="GO" id="GO:0046921">
    <property type="term" value="F:alpha-(1-&gt;6)-fucosyltransferase activity"/>
    <property type="evidence" value="ECO:0007669"/>
    <property type="project" value="TreeGrafter"/>
</dbReference>
<evidence type="ECO:0000256" key="3">
    <source>
        <dbReference type="ARBA" id="ARBA00022679"/>
    </source>
</evidence>
<evidence type="ECO:0000259" key="6">
    <source>
        <dbReference type="PROSITE" id="PS50002"/>
    </source>
</evidence>
<dbReference type="PANTHER" id="PTHR13132">
    <property type="entry name" value="ALPHA- 1,6 -FUCOSYLTRANSFERASE"/>
    <property type="match status" value="1"/>
</dbReference>
<dbReference type="Gene3D" id="2.30.30.40">
    <property type="entry name" value="SH3 Domains"/>
    <property type="match status" value="1"/>
</dbReference>
<evidence type="ECO:0000259" key="7">
    <source>
        <dbReference type="PROSITE" id="PS51659"/>
    </source>
</evidence>
<dbReference type="GO" id="GO:0006487">
    <property type="term" value="P:protein N-linked glycosylation"/>
    <property type="evidence" value="ECO:0007669"/>
    <property type="project" value="TreeGrafter"/>
</dbReference>
<comment type="similarity">
    <text evidence="5">Belongs to the glycosyltransferase 23 family.</text>
</comment>
<dbReference type="AlphaFoldDB" id="A0A6V7VTM3"/>
<organism evidence="8 9">
    <name type="scientific">Meloidogyne enterolobii</name>
    <name type="common">Root-knot nematode worm</name>
    <name type="synonym">Meloidogyne mayaguensis</name>
    <dbReference type="NCBI Taxonomy" id="390850"/>
    <lineage>
        <taxon>Eukaryota</taxon>
        <taxon>Metazoa</taxon>
        <taxon>Ecdysozoa</taxon>
        <taxon>Nematoda</taxon>
        <taxon>Chromadorea</taxon>
        <taxon>Rhabditida</taxon>
        <taxon>Tylenchina</taxon>
        <taxon>Tylenchomorpha</taxon>
        <taxon>Tylenchoidea</taxon>
        <taxon>Meloidogynidae</taxon>
        <taxon>Meloidogyninae</taxon>
        <taxon>Meloidogyne</taxon>
    </lineage>
</organism>
<feature type="domain" description="SH3" evidence="6">
    <location>
        <begin position="78"/>
        <end position="145"/>
    </location>
</feature>
<evidence type="ECO:0000256" key="1">
    <source>
        <dbReference type="ARBA" id="ARBA00022443"/>
    </source>
</evidence>
<dbReference type="PROSITE" id="PS50002">
    <property type="entry name" value="SH3"/>
    <property type="match status" value="1"/>
</dbReference>
<keyword evidence="1 4" id="KW-0728">SH3 domain</keyword>
<proteinExistence type="inferred from homology"/>
<gene>
    <name evidence="8" type="ORF">MENT_LOCUS29388</name>
</gene>
<dbReference type="InterPro" id="IPR001452">
    <property type="entry name" value="SH3_domain"/>
</dbReference>
<name>A0A6V7VTM3_MELEN</name>
<dbReference type="PANTHER" id="PTHR13132:SF29">
    <property type="entry name" value="ALPHA-(1,6)-FUCOSYLTRANSFERASE"/>
    <property type="match status" value="1"/>
</dbReference>
<evidence type="ECO:0000313" key="8">
    <source>
        <dbReference type="EMBL" id="CAD2177511.1"/>
    </source>
</evidence>
<comment type="caution">
    <text evidence="5">Lacks conserved residue(s) required for the propagation of feature annotation.</text>
</comment>
<comment type="caution">
    <text evidence="8">The sequence shown here is derived from an EMBL/GenBank/DDBJ whole genome shotgun (WGS) entry which is preliminary data.</text>
</comment>
<evidence type="ECO:0000256" key="5">
    <source>
        <dbReference type="PROSITE-ProRule" id="PRU00992"/>
    </source>
</evidence>
<dbReference type="InterPro" id="IPR045573">
    <property type="entry name" value="Fut8_N_cat"/>
</dbReference>
<accession>A0A6V7VTM3</accession>
<feature type="domain" description="GT23" evidence="7">
    <location>
        <begin position="1"/>
        <end position="70"/>
    </location>
</feature>
<keyword evidence="3 5" id="KW-0808">Transferase</keyword>
<dbReference type="Pfam" id="PF19745">
    <property type="entry name" value="FUT8_N_cat"/>
    <property type="match status" value="1"/>
</dbReference>
<reference evidence="8 9" key="1">
    <citation type="submission" date="2020-08" db="EMBL/GenBank/DDBJ databases">
        <authorList>
            <person name="Koutsovoulos G."/>
            <person name="Danchin GJ E."/>
        </authorList>
    </citation>
    <scope>NUCLEOTIDE SEQUENCE [LARGE SCALE GENOMIC DNA]</scope>
</reference>
<dbReference type="InterPro" id="IPR027350">
    <property type="entry name" value="GT23_dom"/>
</dbReference>
<evidence type="ECO:0000256" key="2">
    <source>
        <dbReference type="ARBA" id="ARBA00022676"/>
    </source>
</evidence>
<sequence>MNIRIFLLDGYHHDDPERISREALIELLSELRILSNCQFVVCTFSSNVCRLTYELMQTIKGDASENVHSLDYFYAEYWFENEMEAIAEYKLIHEYPLSPEEIDAEKGDIIVVKTPILNDGFIRGKNLRSNGEGRFPMYLLKEHSRFENFAAFINLT</sequence>
<evidence type="ECO:0000256" key="4">
    <source>
        <dbReference type="PROSITE-ProRule" id="PRU00192"/>
    </source>
</evidence>
<dbReference type="InterPro" id="IPR036028">
    <property type="entry name" value="SH3-like_dom_sf"/>
</dbReference>
<dbReference type="OrthoDB" id="5896327at2759"/>
<dbReference type="EMBL" id="CAJEWN010000299">
    <property type="protein sequence ID" value="CAD2177511.1"/>
    <property type="molecule type" value="Genomic_DNA"/>
</dbReference>